<dbReference type="Proteomes" id="UP000593577">
    <property type="component" value="Unassembled WGS sequence"/>
</dbReference>
<evidence type="ECO:0000313" key="1">
    <source>
        <dbReference type="EMBL" id="MBA0693415.1"/>
    </source>
</evidence>
<name>A0A7J8Y1J3_GOSAI</name>
<accession>A0A7J8Y1J3</accession>
<gene>
    <name evidence="1" type="ORF">Goari_003789</name>
</gene>
<comment type="caution">
    <text evidence="1">The sequence shown here is derived from an EMBL/GenBank/DDBJ whole genome shotgun (WGS) entry which is preliminary data.</text>
</comment>
<evidence type="ECO:0000313" key="2">
    <source>
        <dbReference type="Proteomes" id="UP000593577"/>
    </source>
</evidence>
<reference evidence="1 2" key="1">
    <citation type="journal article" date="2019" name="Genome Biol. Evol.">
        <title>Insights into the evolution of the New World diploid cottons (Gossypium, subgenus Houzingenia) based on genome sequencing.</title>
        <authorList>
            <person name="Grover C.E."/>
            <person name="Arick M.A. 2nd"/>
            <person name="Thrash A."/>
            <person name="Conover J.L."/>
            <person name="Sanders W.S."/>
            <person name="Peterson D.G."/>
            <person name="Frelichowski J.E."/>
            <person name="Scheffler J.A."/>
            <person name="Scheffler B.E."/>
            <person name="Wendel J.F."/>
        </authorList>
    </citation>
    <scope>NUCLEOTIDE SEQUENCE [LARGE SCALE GENOMIC DNA]</scope>
    <source>
        <strain evidence="1">185</strain>
        <tissue evidence="1">Leaf</tissue>
    </source>
</reference>
<proteinExistence type="predicted"/>
<dbReference type="AlphaFoldDB" id="A0A7J8Y1J3"/>
<protein>
    <submittedName>
        <fullName evidence="1">Uncharacterized protein</fullName>
    </submittedName>
</protein>
<dbReference type="EMBL" id="JABFAA010000010">
    <property type="protein sequence ID" value="MBA0693415.1"/>
    <property type="molecule type" value="Genomic_DNA"/>
</dbReference>
<sequence>MNEIMACGGLWRSVEGS</sequence>
<keyword evidence="2" id="KW-1185">Reference proteome</keyword>
<organism evidence="1 2">
    <name type="scientific">Gossypium aridum</name>
    <name type="common">American cotton</name>
    <name type="synonym">Erioxylum aridum</name>
    <dbReference type="NCBI Taxonomy" id="34290"/>
    <lineage>
        <taxon>Eukaryota</taxon>
        <taxon>Viridiplantae</taxon>
        <taxon>Streptophyta</taxon>
        <taxon>Embryophyta</taxon>
        <taxon>Tracheophyta</taxon>
        <taxon>Spermatophyta</taxon>
        <taxon>Magnoliopsida</taxon>
        <taxon>eudicotyledons</taxon>
        <taxon>Gunneridae</taxon>
        <taxon>Pentapetalae</taxon>
        <taxon>rosids</taxon>
        <taxon>malvids</taxon>
        <taxon>Malvales</taxon>
        <taxon>Malvaceae</taxon>
        <taxon>Malvoideae</taxon>
        <taxon>Gossypium</taxon>
    </lineage>
</organism>